<evidence type="ECO:0000256" key="1">
    <source>
        <dbReference type="ARBA" id="ARBA00022729"/>
    </source>
</evidence>
<keyword evidence="2" id="KW-1133">Transmembrane helix</keyword>
<feature type="transmembrane region" description="Helical" evidence="2">
    <location>
        <begin position="6"/>
        <end position="29"/>
    </location>
</feature>
<reference evidence="3" key="1">
    <citation type="journal article" date="2020" name="mSystems">
        <title>Genome- and Community-Level Interaction Insights into Carbon Utilization and Element Cycling Functions of Hydrothermarchaeota in Hydrothermal Sediment.</title>
        <authorList>
            <person name="Zhou Z."/>
            <person name="Liu Y."/>
            <person name="Xu W."/>
            <person name="Pan J."/>
            <person name="Luo Z.H."/>
            <person name="Li M."/>
        </authorList>
    </citation>
    <scope>NUCLEOTIDE SEQUENCE [LARGE SCALE GENOMIC DNA]</scope>
    <source>
        <strain evidence="3">SpSt-34</strain>
    </source>
</reference>
<dbReference type="InterPro" id="IPR018389">
    <property type="entry name" value="DctP_fam"/>
</dbReference>
<keyword evidence="2" id="KW-0812">Transmembrane</keyword>
<dbReference type="AlphaFoldDB" id="A0A7C2K0Q0"/>
<organism evidence="3">
    <name type="scientific">candidate division WOR-3 bacterium</name>
    <dbReference type="NCBI Taxonomy" id="2052148"/>
    <lineage>
        <taxon>Bacteria</taxon>
        <taxon>Bacteria division WOR-3</taxon>
    </lineage>
</organism>
<dbReference type="InterPro" id="IPR038404">
    <property type="entry name" value="TRAP_DctP_sf"/>
</dbReference>
<evidence type="ECO:0000313" key="3">
    <source>
        <dbReference type="EMBL" id="HEN27326.1"/>
    </source>
</evidence>
<name>A0A7C2K0Q0_UNCW3</name>
<evidence type="ECO:0000256" key="2">
    <source>
        <dbReference type="SAM" id="Phobius"/>
    </source>
</evidence>
<gene>
    <name evidence="3" type="ORF">ENQ77_01395</name>
</gene>
<dbReference type="PANTHER" id="PTHR33376:SF15">
    <property type="entry name" value="BLL6794 PROTEIN"/>
    <property type="match status" value="1"/>
</dbReference>
<dbReference type="SUPFAM" id="SSF53850">
    <property type="entry name" value="Periplasmic binding protein-like II"/>
    <property type="match status" value="1"/>
</dbReference>
<sequence length="353" mass="39523">MGFKRWIVGGMVFSLVIGLFVFGGTLSALEKKGDAYVLVYSDHNPPISPPCRSAVRWLTEVVSKRTGGKVEFKVITGGGLMGEAEAFRGVQSGIADMALYVVNAREGFVANMVVTLPFMGWPSREKANEIYRKLMDKYPEIKKEWEGVVPFAFSMMPETHIHTTKRAKVVKTVADLNKMKILTTGEHTTTVKAIGATPVEVPIGDWYTALERGVADGCLNHFAVLKVFGVLELVPHHTIFPGGINMSPVGVIMNKKTWDQLPSEVQKVFIETQHEFTDYLYHIEKTEWLDAAINFCKEKKHTFVELSLADIAKWRDAVKSEVIESWIKQAESKGIPGRKIYEDTLKMIEAARK</sequence>
<dbReference type="Gene3D" id="3.40.190.170">
    <property type="entry name" value="Bacterial extracellular solute-binding protein, family 7"/>
    <property type="match status" value="1"/>
</dbReference>
<dbReference type="GO" id="GO:0055085">
    <property type="term" value="P:transmembrane transport"/>
    <property type="evidence" value="ECO:0007669"/>
    <property type="project" value="InterPro"/>
</dbReference>
<dbReference type="NCBIfam" id="NF037995">
    <property type="entry name" value="TRAP_S1"/>
    <property type="match status" value="1"/>
</dbReference>
<proteinExistence type="predicted"/>
<dbReference type="Pfam" id="PF03480">
    <property type="entry name" value="DctP"/>
    <property type="match status" value="1"/>
</dbReference>
<keyword evidence="2" id="KW-0472">Membrane</keyword>
<comment type="caution">
    <text evidence="3">The sequence shown here is derived from an EMBL/GenBank/DDBJ whole genome shotgun (WGS) entry which is preliminary data.</text>
</comment>
<dbReference type="EMBL" id="DSOL01000036">
    <property type="protein sequence ID" value="HEN27326.1"/>
    <property type="molecule type" value="Genomic_DNA"/>
</dbReference>
<dbReference type="PANTHER" id="PTHR33376">
    <property type="match status" value="1"/>
</dbReference>
<accession>A0A7C2K0Q0</accession>
<evidence type="ECO:0008006" key="4">
    <source>
        <dbReference type="Google" id="ProtNLM"/>
    </source>
</evidence>
<keyword evidence="1" id="KW-0732">Signal</keyword>
<protein>
    <recommendedName>
        <fullName evidence="4">TRAP transporter substrate-binding protein</fullName>
    </recommendedName>
</protein>